<dbReference type="EMBL" id="JACAZE010000015">
    <property type="protein sequence ID" value="KAF7298106.1"/>
    <property type="molecule type" value="Genomic_DNA"/>
</dbReference>
<keyword evidence="3" id="KW-1185">Reference proteome</keyword>
<accession>A0A8H6SG88</accession>
<evidence type="ECO:0000313" key="3">
    <source>
        <dbReference type="Proteomes" id="UP000613580"/>
    </source>
</evidence>
<evidence type="ECO:0000256" key="1">
    <source>
        <dbReference type="SAM" id="Phobius"/>
    </source>
</evidence>
<dbReference type="Proteomes" id="UP000613580">
    <property type="component" value="Unassembled WGS sequence"/>
</dbReference>
<dbReference type="PANTHER" id="PTHR12224">
    <property type="entry name" value="BETA-1,4-MANNOSYL-GLYCOPROTEIN BETA-1,4-N-ACETYLGLUCOSAMINYL-TRANSFERASE"/>
    <property type="match status" value="1"/>
</dbReference>
<dbReference type="GO" id="GO:0006044">
    <property type="term" value="P:N-acetylglucosamine metabolic process"/>
    <property type="evidence" value="ECO:0007669"/>
    <property type="project" value="TreeGrafter"/>
</dbReference>
<proteinExistence type="predicted"/>
<protein>
    <submittedName>
        <fullName evidence="2">Glycosyltransferase family 17 protein</fullName>
    </submittedName>
</protein>
<organism evidence="2 3">
    <name type="scientific">Mycena chlorophos</name>
    <name type="common">Agaric fungus</name>
    <name type="synonym">Agaricus chlorophos</name>
    <dbReference type="NCBI Taxonomy" id="658473"/>
    <lineage>
        <taxon>Eukaryota</taxon>
        <taxon>Fungi</taxon>
        <taxon>Dikarya</taxon>
        <taxon>Basidiomycota</taxon>
        <taxon>Agaricomycotina</taxon>
        <taxon>Agaricomycetes</taxon>
        <taxon>Agaricomycetidae</taxon>
        <taxon>Agaricales</taxon>
        <taxon>Marasmiineae</taxon>
        <taxon>Mycenaceae</taxon>
        <taxon>Mycena</taxon>
    </lineage>
</organism>
<keyword evidence="1" id="KW-1133">Transmembrane helix</keyword>
<name>A0A8H6SG88_MYCCL</name>
<dbReference type="GO" id="GO:0016020">
    <property type="term" value="C:membrane"/>
    <property type="evidence" value="ECO:0007669"/>
    <property type="project" value="InterPro"/>
</dbReference>
<gene>
    <name evidence="2" type="ORF">HMN09_01032000</name>
</gene>
<comment type="caution">
    <text evidence="2">The sequence shown here is derived from an EMBL/GenBank/DDBJ whole genome shotgun (WGS) entry which is preliminary data.</text>
</comment>
<dbReference type="Pfam" id="PF04724">
    <property type="entry name" value="Glyco_transf_17"/>
    <property type="match status" value="1"/>
</dbReference>
<dbReference type="InterPro" id="IPR006813">
    <property type="entry name" value="Glyco_trans_17"/>
</dbReference>
<dbReference type="OrthoDB" id="6474464at2759"/>
<keyword evidence="1" id="KW-0472">Membrane</keyword>
<keyword evidence="1" id="KW-0812">Transmembrane</keyword>
<evidence type="ECO:0000313" key="2">
    <source>
        <dbReference type="EMBL" id="KAF7298106.1"/>
    </source>
</evidence>
<feature type="transmembrane region" description="Helical" evidence="1">
    <location>
        <begin position="12"/>
        <end position="29"/>
    </location>
</feature>
<dbReference type="AlphaFoldDB" id="A0A8H6SG88"/>
<dbReference type="PANTHER" id="PTHR12224:SF0">
    <property type="entry name" value="BETA-1,4-MANNOSYL-GLYCOPROTEIN 4-BETA-N-ACETYLGLUCOSAMINYLTRANSFERASE"/>
    <property type="match status" value="1"/>
</dbReference>
<sequence length="353" mass="39814">MSTTIPSPRQRLLLIPVVVAVGSLFYLVLRSHQSVGLVGFGATQSFHDLGNAASVSKADVVVPHYYSEGLDINSHICKLHGWTAREEQSFGWPRVSAFRIFDAMVFEGQLDLLEIRLNELDPVVDRFFIVEHSDVPNDHTFAQNRDRFKKFQKKISYKKILGSRVHTRAEMTKFIRAHVVELPPSFPPPLVIMSNADEIPAAHTVELLRSCDFGDEIRLELRNYMFSFEFFSEQTSSQIPAQRWKSDSEYRPAPSRGVVLADSGWHCSYCYRYVDDIALAHMRASGAPPEHTMDVLQEAVCKGHNLLSTPKLPSAKILTSGVHLPLFLVQKYERFGFLLPGGCQREVPANATI</sequence>
<keyword evidence="2" id="KW-0808">Transferase</keyword>
<dbReference type="GO" id="GO:0003830">
    <property type="term" value="F:beta-1,4-mannosylglycoprotein 4-beta-N-acetylglucosaminyltransferase activity"/>
    <property type="evidence" value="ECO:0007669"/>
    <property type="project" value="InterPro"/>
</dbReference>
<reference evidence="2" key="1">
    <citation type="submission" date="2020-05" db="EMBL/GenBank/DDBJ databases">
        <title>Mycena genomes resolve the evolution of fungal bioluminescence.</title>
        <authorList>
            <person name="Tsai I.J."/>
        </authorList>
    </citation>
    <scope>NUCLEOTIDE SEQUENCE</scope>
    <source>
        <strain evidence="2">110903Hualien_Pintung</strain>
    </source>
</reference>